<keyword evidence="3" id="KW-0812">Transmembrane</keyword>
<keyword evidence="5" id="KW-1185">Reference proteome</keyword>
<dbReference type="SUPFAM" id="SSF48452">
    <property type="entry name" value="TPR-like"/>
    <property type="match status" value="1"/>
</dbReference>
<protein>
    <submittedName>
        <fullName evidence="4">Uncharacterized protein</fullName>
    </submittedName>
</protein>
<dbReference type="Gene3D" id="1.25.40.10">
    <property type="entry name" value="Tetratricopeptide repeat domain"/>
    <property type="match status" value="1"/>
</dbReference>
<feature type="transmembrane region" description="Helical" evidence="3">
    <location>
        <begin position="235"/>
        <end position="255"/>
    </location>
</feature>
<dbReference type="AlphaFoldDB" id="A0A1V9Y8C8"/>
<dbReference type="SMART" id="SM00028">
    <property type="entry name" value="TPR"/>
    <property type="match status" value="1"/>
</dbReference>
<keyword evidence="3" id="KW-0472">Membrane</keyword>
<dbReference type="Proteomes" id="UP000243217">
    <property type="component" value="Unassembled WGS sequence"/>
</dbReference>
<feature type="coiled-coil region" evidence="2">
    <location>
        <begin position="884"/>
        <end position="994"/>
    </location>
</feature>
<evidence type="ECO:0000256" key="3">
    <source>
        <dbReference type="SAM" id="Phobius"/>
    </source>
</evidence>
<keyword evidence="3" id="KW-1133">Transmembrane helix</keyword>
<dbReference type="STRING" id="74557.A0A1V9Y8C8"/>
<dbReference type="InterPro" id="IPR011990">
    <property type="entry name" value="TPR-like_helical_dom_sf"/>
</dbReference>
<evidence type="ECO:0000256" key="2">
    <source>
        <dbReference type="SAM" id="Coils"/>
    </source>
</evidence>
<feature type="transmembrane region" description="Helical" evidence="3">
    <location>
        <begin position="416"/>
        <end position="437"/>
    </location>
</feature>
<organism evidence="4 5">
    <name type="scientific">Thraustotheca clavata</name>
    <dbReference type="NCBI Taxonomy" id="74557"/>
    <lineage>
        <taxon>Eukaryota</taxon>
        <taxon>Sar</taxon>
        <taxon>Stramenopiles</taxon>
        <taxon>Oomycota</taxon>
        <taxon>Saprolegniomycetes</taxon>
        <taxon>Saprolegniales</taxon>
        <taxon>Achlyaceae</taxon>
        <taxon>Thraustotheca</taxon>
    </lineage>
</organism>
<dbReference type="PROSITE" id="PS50005">
    <property type="entry name" value="TPR"/>
    <property type="match status" value="1"/>
</dbReference>
<comment type="caution">
    <text evidence="4">The sequence shown here is derived from an EMBL/GenBank/DDBJ whole genome shotgun (WGS) entry which is preliminary data.</text>
</comment>
<keyword evidence="2" id="KW-0175">Coiled coil</keyword>
<evidence type="ECO:0000313" key="5">
    <source>
        <dbReference type="Proteomes" id="UP000243217"/>
    </source>
</evidence>
<feature type="transmembrane region" description="Helical" evidence="3">
    <location>
        <begin position="179"/>
        <end position="196"/>
    </location>
</feature>
<dbReference type="InterPro" id="IPR019734">
    <property type="entry name" value="TPR_rpt"/>
</dbReference>
<reference evidence="4 5" key="1">
    <citation type="journal article" date="2014" name="Genome Biol. Evol.">
        <title>The secreted proteins of Achlya hypogyna and Thraustotheca clavata identify the ancestral oomycete secretome and reveal gene acquisitions by horizontal gene transfer.</title>
        <authorList>
            <person name="Misner I."/>
            <person name="Blouin N."/>
            <person name="Leonard G."/>
            <person name="Richards T.A."/>
            <person name="Lane C.E."/>
        </authorList>
    </citation>
    <scope>NUCLEOTIDE SEQUENCE [LARGE SCALE GENOMIC DNA]</scope>
    <source>
        <strain evidence="4 5">ATCC 34112</strain>
    </source>
</reference>
<evidence type="ECO:0000256" key="1">
    <source>
        <dbReference type="PROSITE-ProRule" id="PRU00339"/>
    </source>
</evidence>
<dbReference type="OrthoDB" id="70890at2759"/>
<accession>A0A1V9Y8C8</accession>
<evidence type="ECO:0000313" key="4">
    <source>
        <dbReference type="EMBL" id="OQR81963.1"/>
    </source>
</evidence>
<keyword evidence="1" id="KW-0802">TPR repeat</keyword>
<dbReference type="EMBL" id="JNBS01004861">
    <property type="protein sequence ID" value="OQR81963.1"/>
    <property type="molecule type" value="Genomic_DNA"/>
</dbReference>
<gene>
    <name evidence="4" type="ORF">THRCLA_11259</name>
</gene>
<name>A0A1V9Y8C8_9STRA</name>
<sequence>MPDALVREVVTIPEHISELIENNLLQEALDIAQQAVRLQPNDGQKCYVLGRVYYVMKNYSKAVKSFKKAIELGYSESWVEEDLAQARVDVFNELEAQAPLEETTPEPPREENLQLQNTPGSPVIQDVIVQTNSSKILPQKIASRGIAAFFGHLSRHSSPFQQGIVFLILGLMSILRQNWHFVLIACILIFSLRSVVLSNVDKFMRGRVSLLALARLPWILYAIPLILRVVGQVKLFLLIHQSWQLTVIITIMCTFGKNSRMRKGLLNAGVFGYFVIWKNDRDQLYRFFAPLALDLAGYFLTQIPSNDVREAAKAGVQSLSQVVEEASIGMRDIVGVVNWALEYWQQPTTFSYQDIVASIKSFQRTTISWFRPQIRDYHGNTDSERLVAYLGALLIAIQPPKWIAWTMTWFRDCTSIVVVVILLIRGIRPIAMLPFVFERLIDAIDLTKAWLECGKECDSIDWILLKSPALRVWTNIKAAHYCLECSIHASQALAAASAAATIANKLRGLITAITHVHQDGVEHWSSVTDALFSIYASRDSIHDVWSRRCIIFPSFQVKMLKHSSFKDYSVVFEQERQALVKDLETMRMQLVRKEEQHKKASAISSQQMVALKKELAEMTSQRSLIEKESELYQQKCNDLTTLLETSYDQHEEDQLKIVKLTENMKRLKKKFDDGVEMVKKEANVSVMNSHEERKSLKANTERLRCKLNTERKEWLDTKQHLLDKCEEFKTHVECLERELREARLREKSQKMHTEQLQAEIRHLKHDVMSYQQEIQIQKLSIDKYKAEICRVVEDTRIKVERDTSITERLFMAQEDSFMALRSKSQFLSENIGLKQQIFELLLKRKQDRAQSTMLTEELGEFKRESRRMSVVQQDEATKQMKMLEIDHQKKIQQLQHTYENEKNQVEQEAHRRLTLLESSKNVQLEEAKAHEMELLESTKIKLEQEKQSVVHQLQQLCEAGQTELQIAQKERESLELELRELRQILEQHRDKEKKLIHINGIRITSYNVCYTKLLRAVTMCFGTTALDRASSRTV</sequence>
<feature type="transmembrane region" description="Helical" evidence="3">
    <location>
        <begin position="208"/>
        <end position="229"/>
    </location>
</feature>
<feature type="coiled-coil region" evidence="2">
    <location>
        <begin position="576"/>
        <end position="787"/>
    </location>
</feature>
<feature type="repeat" description="TPR" evidence="1">
    <location>
        <begin position="43"/>
        <end position="76"/>
    </location>
</feature>
<proteinExistence type="predicted"/>